<keyword evidence="1" id="KW-0677">Repeat</keyword>
<keyword evidence="4" id="KW-1185">Reference proteome</keyword>
<evidence type="ECO:0000313" key="3">
    <source>
        <dbReference type="EMBL" id="GGX39397.1"/>
    </source>
</evidence>
<dbReference type="RefSeq" id="WP_189356694.1">
    <property type="nucleotide sequence ID" value="NZ_BMYU01000003.1"/>
</dbReference>
<evidence type="ECO:0008006" key="5">
    <source>
        <dbReference type="Google" id="ProtNLM"/>
    </source>
</evidence>
<dbReference type="PANTHER" id="PTHR13833">
    <property type="match status" value="1"/>
</dbReference>
<comment type="caution">
    <text evidence="3">The sequence shown here is derived from an EMBL/GenBank/DDBJ whole genome shotgun (WGS) entry which is preliminary data.</text>
</comment>
<dbReference type="PANTHER" id="PTHR13833:SF71">
    <property type="entry name" value="NHL DOMAIN-CONTAINING PROTEIN"/>
    <property type="match status" value="1"/>
</dbReference>
<name>A0ABQ2XZN4_9BURK</name>
<evidence type="ECO:0000256" key="2">
    <source>
        <dbReference type="SAM" id="SignalP"/>
    </source>
</evidence>
<evidence type="ECO:0000313" key="4">
    <source>
        <dbReference type="Proteomes" id="UP000653343"/>
    </source>
</evidence>
<dbReference type="PROSITE" id="PS51257">
    <property type="entry name" value="PROKAR_LIPOPROTEIN"/>
    <property type="match status" value="1"/>
</dbReference>
<sequence length="687" mass="73585">MNSLIKTAVCSAIAGIFLAACGGGGGGSADAGNSGSGSGSGTGGPVTPPVVTARADILMGETGGAAYLDGQGDTARFFYLKDITADSKGNIYVADGSTIRKITADGVVTTLAGKSGEYGYQDGTGSDARFKAAFSVVVDSQDNVFVYDLDSIRKITPAGIVTTLISFKVSDPNSPLNYYKEDLYTQPPNMVIDSKDNLYFQNLHQRVIKKVSPSGAVSDFAGPGNTFIGGKPNNIGTDYLSYIGRLNIDNNDKIYVKDLQYSVEICISQDRTLTINSDLDRNLSYDTQGFQRYDKKGNVYRTEGHAILMQSTDNILKFVAGRPGDEASSDGIGINATLQKPLAMFPDAKGNLFFIDGNTIRKADTAGNVSTIAGKNIFIPERNIPFESALPIVRLTGLVAGPDQSLYVADISPSTERVRKYDLKNKVFTTTYQSYEWEDGPNNVIFKRPVIKMSNDPSGNTYLVHNNKNSIYLLDKSGALSRISGKNPNVQDLPEINDVTVSKSGKVYIQYSGNAIAQFNADGTYTEIAGNTAYAARVDGAGKNARFSSITDLVADSQGNVFVLENQMAAIRKVSSNGQTTLYAGSYTKKGHKDGVLTDAAFQCPASITVDDQDNLYVADTCDNAIRKISTDGKVSTIEPQWTTASGLKSRVIPAPRRVFWVNGKLHVFAGGDAREIGGAIFQLTLN</sequence>
<proteinExistence type="predicted"/>
<dbReference type="EMBL" id="BMYU01000003">
    <property type="protein sequence ID" value="GGX39397.1"/>
    <property type="molecule type" value="Genomic_DNA"/>
</dbReference>
<reference evidence="4" key="1">
    <citation type="journal article" date="2019" name="Int. J. Syst. Evol. Microbiol.">
        <title>The Global Catalogue of Microorganisms (GCM) 10K type strain sequencing project: providing services to taxonomists for standard genome sequencing and annotation.</title>
        <authorList>
            <consortium name="The Broad Institute Genomics Platform"/>
            <consortium name="The Broad Institute Genome Sequencing Center for Infectious Disease"/>
            <person name="Wu L."/>
            <person name="Ma J."/>
        </authorList>
    </citation>
    <scope>NUCLEOTIDE SEQUENCE [LARGE SCALE GENOMIC DNA]</scope>
    <source>
        <strain evidence="4">KCTC 23917</strain>
    </source>
</reference>
<keyword evidence="2" id="KW-0732">Signal</keyword>
<organism evidence="3 4">
    <name type="scientific">Undibacterium squillarum</name>
    <dbReference type="NCBI Taxonomy" id="1131567"/>
    <lineage>
        <taxon>Bacteria</taxon>
        <taxon>Pseudomonadati</taxon>
        <taxon>Pseudomonadota</taxon>
        <taxon>Betaproteobacteria</taxon>
        <taxon>Burkholderiales</taxon>
        <taxon>Oxalobacteraceae</taxon>
        <taxon>Undibacterium</taxon>
    </lineage>
</organism>
<dbReference type="Proteomes" id="UP000653343">
    <property type="component" value="Unassembled WGS sequence"/>
</dbReference>
<dbReference type="Gene3D" id="2.120.10.30">
    <property type="entry name" value="TolB, C-terminal domain"/>
    <property type="match status" value="5"/>
</dbReference>
<dbReference type="InterPro" id="IPR011042">
    <property type="entry name" value="6-blade_b-propeller_TolB-like"/>
</dbReference>
<accession>A0ABQ2XZN4</accession>
<feature type="chain" id="PRO_5045354373" description="NHL repeat-containing protein" evidence="2">
    <location>
        <begin position="20"/>
        <end position="687"/>
    </location>
</feature>
<dbReference type="SUPFAM" id="SSF63829">
    <property type="entry name" value="Calcium-dependent phosphotriesterase"/>
    <property type="match status" value="2"/>
</dbReference>
<dbReference type="InterPro" id="IPR001258">
    <property type="entry name" value="NHL_repeat"/>
</dbReference>
<evidence type="ECO:0000256" key="1">
    <source>
        <dbReference type="ARBA" id="ARBA00022737"/>
    </source>
</evidence>
<feature type="signal peptide" evidence="2">
    <location>
        <begin position="1"/>
        <end position="19"/>
    </location>
</feature>
<dbReference type="Pfam" id="PF01436">
    <property type="entry name" value="NHL"/>
    <property type="match status" value="1"/>
</dbReference>
<protein>
    <recommendedName>
        <fullName evidence="5">NHL repeat-containing protein</fullName>
    </recommendedName>
</protein>
<gene>
    <name evidence="3" type="ORF">GCM10010946_17280</name>
</gene>